<dbReference type="Gene3D" id="1.10.443.10">
    <property type="entry name" value="Intergrase catalytic core"/>
    <property type="match status" value="1"/>
</dbReference>
<feature type="compositionally biased region" description="Polar residues" evidence="3">
    <location>
        <begin position="333"/>
        <end position="348"/>
    </location>
</feature>
<dbReference type="GO" id="GO:0006310">
    <property type="term" value="P:DNA recombination"/>
    <property type="evidence" value="ECO:0007669"/>
    <property type="project" value="UniProtKB-KW"/>
</dbReference>
<dbReference type="AlphaFoldDB" id="A0ABD2VTF9"/>
<dbReference type="PANTHER" id="PTHR30349:SF41">
    <property type="entry name" value="INTEGRASE_RECOMBINASE PROTEIN MJ0367-RELATED"/>
    <property type="match status" value="1"/>
</dbReference>
<evidence type="ECO:0000256" key="2">
    <source>
        <dbReference type="ARBA" id="ARBA00023172"/>
    </source>
</evidence>
<dbReference type="InterPro" id="IPR013762">
    <property type="entry name" value="Integrase-like_cat_sf"/>
</dbReference>
<keyword evidence="1" id="KW-0238">DNA-binding</keyword>
<dbReference type="PROSITE" id="PS51898">
    <property type="entry name" value="TYR_RECOMBINASE"/>
    <property type="match status" value="1"/>
</dbReference>
<keyword evidence="2" id="KW-0233">DNA recombination</keyword>
<sequence>MSSESETDSDDIPAEILETANEICLNLLPEKSRRQYTAAYNEFKSWRSEKKITSFDEKVILVYFNEIAEKFAPSTLWARYSMLKATLYAYDSVEIGSYKNVISFLKRKNKHYKRKKSKILTSIEVTRFCREAEDEKFLLHKAVLVTGVSGACRREELTNLTIENVKDYDRKMMHISILKTKTGVERSFAVVGDFYKILKQYMNLRPKKCSTNRLFLTYRDGKCTNQPVGINKIGSIPNAIAKFLNLSDSDLYTGHSFRRTSATLLVEAGGDITNVKKLGGWKSTAVAESYIENSLLHKQNIAQRICDSVSIPMAATSNSKLSSTSASTSALNQPSTSALNQPSTSTTNLKRKSTFQKIPEELEEMPIQRGPKKVKFNDDVESRDVELFSQQVVISSTPNGGLDLESFSQTQNEDNVESIPQAPSPYTQRVRSAVDSCTRLGALTSLGRQTVPCVNRLLRALVA</sequence>
<dbReference type="Proteomes" id="UP001627154">
    <property type="component" value="Unassembled WGS sequence"/>
</dbReference>
<reference evidence="5 6" key="1">
    <citation type="journal article" date="2024" name="bioRxiv">
        <title>A reference genome for Trichogramma kaykai: A tiny desert-dwelling parasitoid wasp with competing sex-ratio distorters.</title>
        <authorList>
            <person name="Culotta J."/>
            <person name="Lindsey A.R."/>
        </authorList>
    </citation>
    <scope>NUCLEOTIDE SEQUENCE [LARGE SCALE GENOMIC DNA]</scope>
    <source>
        <strain evidence="5 6">KSX58</strain>
    </source>
</reference>
<dbReference type="InterPro" id="IPR050090">
    <property type="entry name" value="Tyrosine_recombinase_XerCD"/>
</dbReference>
<dbReference type="Pfam" id="PF00589">
    <property type="entry name" value="Phage_integrase"/>
    <property type="match status" value="1"/>
</dbReference>
<dbReference type="CDD" id="cd00397">
    <property type="entry name" value="DNA_BRE_C"/>
    <property type="match status" value="1"/>
</dbReference>
<feature type="region of interest" description="Disordered" evidence="3">
    <location>
        <begin position="324"/>
        <end position="351"/>
    </location>
</feature>
<evidence type="ECO:0000313" key="6">
    <source>
        <dbReference type="Proteomes" id="UP001627154"/>
    </source>
</evidence>
<name>A0ABD2VTF9_9HYME</name>
<keyword evidence="6" id="KW-1185">Reference proteome</keyword>
<evidence type="ECO:0000256" key="3">
    <source>
        <dbReference type="SAM" id="MobiDB-lite"/>
    </source>
</evidence>
<dbReference type="PANTHER" id="PTHR30349">
    <property type="entry name" value="PHAGE INTEGRASE-RELATED"/>
    <property type="match status" value="1"/>
</dbReference>
<organism evidence="5 6">
    <name type="scientific">Trichogramma kaykai</name>
    <dbReference type="NCBI Taxonomy" id="54128"/>
    <lineage>
        <taxon>Eukaryota</taxon>
        <taxon>Metazoa</taxon>
        <taxon>Ecdysozoa</taxon>
        <taxon>Arthropoda</taxon>
        <taxon>Hexapoda</taxon>
        <taxon>Insecta</taxon>
        <taxon>Pterygota</taxon>
        <taxon>Neoptera</taxon>
        <taxon>Endopterygota</taxon>
        <taxon>Hymenoptera</taxon>
        <taxon>Apocrita</taxon>
        <taxon>Proctotrupomorpha</taxon>
        <taxon>Chalcidoidea</taxon>
        <taxon>Trichogrammatidae</taxon>
        <taxon>Trichogramma</taxon>
    </lineage>
</organism>
<feature type="domain" description="Tyr recombinase" evidence="4">
    <location>
        <begin position="115"/>
        <end position="303"/>
    </location>
</feature>
<accession>A0ABD2VTF9</accession>
<evidence type="ECO:0000259" key="4">
    <source>
        <dbReference type="PROSITE" id="PS51898"/>
    </source>
</evidence>
<dbReference type="EMBL" id="JBJJXI010000181">
    <property type="protein sequence ID" value="KAL3383954.1"/>
    <property type="molecule type" value="Genomic_DNA"/>
</dbReference>
<comment type="caution">
    <text evidence="5">The sequence shown here is derived from an EMBL/GenBank/DDBJ whole genome shotgun (WGS) entry which is preliminary data.</text>
</comment>
<dbReference type="GO" id="GO:0003677">
    <property type="term" value="F:DNA binding"/>
    <property type="evidence" value="ECO:0007669"/>
    <property type="project" value="UniProtKB-KW"/>
</dbReference>
<dbReference type="SUPFAM" id="SSF56349">
    <property type="entry name" value="DNA breaking-rejoining enzymes"/>
    <property type="match status" value="1"/>
</dbReference>
<protein>
    <recommendedName>
        <fullName evidence="4">Tyr recombinase domain-containing protein</fullName>
    </recommendedName>
</protein>
<evidence type="ECO:0000313" key="5">
    <source>
        <dbReference type="EMBL" id="KAL3383954.1"/>
    </source>
</evidence>
<gene>
    <name evidence="5" type="ORF">TKK_020303</name>
</gene>
<proteinExistence type="predicted"/>
<dbReference type="InterPro" id="IPR002104">
    <property type="entry name" value="Integrase_catalytic"/>
</dbReference>
<dbReference type="InterPro" id="IPR011010">
    <property type="entry name" value="DNA_brk_join_enz"/>
</dbReference>
<evidence type="ECO:0000256" key="1">
    <source>
        <dbReference type="ARBA" id="ARBA00023125"/>
    </source>
</evidence>